<dbReference type="SUPFAM" id="SSF46565">
    <property type="entry name" value="Chaperone J-domain"/>
    <property type="match status" value="1"/>
</dbReference>
<gene>
    <name evidence="4" type="ORF">PVAP13_1NG047100</name>
</gene>
<comment type="caution">
    <text evidence="4">The sequence shown here is derived from an EMBL/GenBank/DDBJ whole genome shotgun (WGS) entry which is preliminary data.</text>
</comment>
<reference evidence="4" key="1">
    <citation type="submission" date="2020-05" db="EMBL/GenBank/DDBJ databases">
        <title>WGS assembly of Panicum virgatum.</title>
        <authorList>
            <person name="Lovell J.T."/>
            <person name="Jenkins J."/>
            <person name="Shu S."/>
            <person name="Juenger T.E."/>
            <person name="Schmutz J."/>
        </authorList>
    </citation>
    <scope>NUCLEOTIDE SEQUENCE</scope>
    <source>
        <strain evidence="4">AP13</strain>
    </source>
</reference>
<accession>A0A8T0WJI7</accession>
<evidence type="ECO:0008006" key="6">
    <source>
        <dbReference type="Google" id="ProtNLM"/>
    </source>
</evidence>
<dbReference type="InterPro" id="IPR036869">
    <property type="entry name" value="J_dom_sf"/>
</dbReference>
<evidence type="ECO:0000259" key="1">
    <source>
        <dbReference type="Pfam" id="PF13355"/>
    </source>
</evidence>
<evidence type="ECO:0000259" key="3">
    <source>
        <dbReference type="Pfam" id="PF25515"/>
    </source>
</evidence>
<dbReference type="InterPro" id="IPR025344">
    <property type="entry name" value="CDP1-like_IMS"/>
</dbReference>
<keyword evidence="5" id="KW-1185">Reference proteome</keyword>
<dbReference type="PANTHER" id="PTHR33925">
    <property type="entry name" value="PLASTID DIVISION PROTEIN CDP1, CHLOROPLASTIC-RELATED"/>
    <property type="match status" value="1"/>
</dbReference>
<dbReference type="Pfam" id="PF13355">
    <property type="entry name" value="ARC6-like_IMS"/>
    <property type="match status" value="1"/>
</dbReference>
<dbReference type="GO" id="GO:0010020">
    <property type="term" value="P:chloroplast fission"/>
    <property type="evidence" value="ECO:0007669"/>
    <property type="project" value="TreeGrafter"/>
</dbReference>
<feature type="domain" description="Plastid division protein CDP1-like 1st alpha solenoid" evidence="3">
    <location>
        <begin position="165"/>
        <end position="305"/>
    </location>
</feature>
<proteinExistence type="predicted"/>
<organism evidence="4 5">
    <name type="scientific">Panicum virgatum</name>
    <name type="common">Blackwell switchgrass</name>
    <dbReference type="NCBI Taxonomy" id="38727"/>
    <lineage>
        <taxon>Eukaryota</taxon>
        <taxon>Viridiplantae</taxon>
        <taxon>Streptophyta</taxon>
        <taxon>Embryophyta</taxon>
        <taxon>Tracheophyta</taxon>
        <taxon>Spermatophyta</taxon>
        <taxon>Magnoliopsida</taxon>
        <taxon>Liliopsida</taxon>
        <taxon>Poales</taxon>
        <taxon>Poaceae</taxon>
        <taxon>PACMAD clade</taxon>
        <taxon>Panicoideae</taxon>
        <taxon>Panicodae</taxon>
        <taxon>Paniceae</taxon>
        <taxon>Panicinae</taxon>
        <taxon>Panicum</taxon>
        <taxon>Panicum sect. Hiantes</taxon>
    </lineage>
</organism>
<dbReference type="Pfam" id="PF25515">
    <property type="entry name" value="Arm_PDR"/>
    <property type="match status" value="1"/>
</dbReference>
<dbReference type="Pfam" id="PF23468">
    <property type="entry name" value="ARC6"/>
    <property type="match status" value="1"/>
</dbReference>
<evidence type="ECO:0000313" key="4">
    <source>
        <dbReference type="EMBL" id="KAG2648150.1"/>
    </source>
</evidence>
<dbReference type="PANTHER" id="PTHR33925:SF1">
    <property type="entry name" value="PROTEIN ACCUMULATION AND REPLICATION OF CHLOROPLASTS 6, CHLOROPLASTIC"/>
    <property type="match status" value="1"/>
</dbReference>
<dbReference type="InterPro" id="IPR044685">
    <property type="entry name" value="CPD1-like"/>
</dbReference>
<dbReference type="EMBL" id="CM029038">
    <property type="protein sequence ID" value="KAG2648150.1"/>
    <property type="molecule type" value="Genomic_DNA"/>
</dbReference>
<protein>
    <recommendedName>
        <fullName evidence="6">ARC6 IMS domain-containing protein</fullName>
    </recommendedName>
</protein>
<dbReference type="Proteomes" id="UP000823388">
    <property type="component" value="Chromosome 1N"/>
</dbReference>
<feature type="domain" description="Plastid division protein CDP1-like IMS" evidence="1">
    <location>
        <begin position="538"/>
        <end position="654"/>
    </location>
</feature>
<dbReference type="GO" id="GO:0009706">
    <property type="term" value="C:chloroplast inner membrane"/>
    <property type="evidence" value="ECO:0007669"/>
    <property type="project" value="TreeGrafter"/>
</dbReference>
<dbReference type="InterPro" id="IPR057137">
    <property type="entry name" value="CDP1-like_a_solenoid_2"/>
</dbReference>
<evidence type="ECO:0000313" key="5">
    <source>
        <dbReference type="Proteomes" id="UP000823388"/>
    </source>
</evidence>
<dbReference type="AlphaFoldDB" id="A0A8T0WJI7"/>
<dbReference type="InterPro" id="IPR058032">
    <property type="entry name" value="CDP1-like_a_solenoid_1"/>
</dbReference>
<name>A0A8T0WJI7_PANVG</name>
<feature type="domain" description="Plastid division protein CDP1-like 2nd alpha solenoid" evidence="2">
    <location>
        <begin position="326"/>
        <end position="513"/>
    </location>
</feature>
<evidence type="ECO:0000259" key="2">
    <source>
        <dbReference type="Pfam" id="PF23468"/>
    </source>
</evidence>
<sequence>MEGVHSLLSRPNSAPFAFSLPAATHRRPKPPPPPVACRAASRWADRLFADFHLLPTAAAADPPAAASPSSSPFVPIFPDTADRALPLPVDFYKILGAEPHFLGDGIRRAFEARIAKPPQYGYSTEALVGRRQMLQLAHDTLTNQSSRTEYDRSLSEDRDATLTMDVAWDKVPGVLCVLQEAGEAQLVLATGEQLLQDRPPKRFKQDVVLAMALAYVDLSRDAMAASPPDVIHCCEVLERALKLLQEDGASNLAPDLLSQIDETLEEITPRCVLELLALPIDEKHNNKRQEGLQGARNILWSVGRGGIATVGGGFSREAFMNEAFLRMTSAEQMDFFSKTPNSIPPEWFEIYSVALANIAQAIASKRPQFIMMADDLFEQLQKFNIGSQYPYENEMDLALERALCSLLVGDISNCRMWLGIDNESWPYRDPKIIEFVVNNSSIDEENDLLPGLCKLLESWLVSEVFPRSRDTRGMQFRLGDYYDDPKVLSYLERMEGGGASHLAAAAAIAKLGAQATAVLGPAADEEPLEIPRMDAKLAEDIVRKWQSIKSKALGPEHSAVVLQEVLDGNMLKVWTDRATEIARHGWFWEYTLSDVTIDSVTVSVDGRRATVEATIEEVGQLTDVADPKNNDSYDTKYTTRYEMAYSKSGGWRITEGAVLKS</sequence>